<reference evidence="5" key="1">
    <citation type="journal article" date="2020" name="Stud. Mycol.">
        <title>101 Dothideomycetes genomes: a test case for predicting lifestyles and emergence of pathogens.</title>
        <authorList>
            <person name="Haridas S."/>
            <person name="Albert R."/>
            <person name="Binder M."/>
            <person name="Bloem J."/>
            <person name="Labutti K."/>
            <person name="Salamov A."/>
            <person name="Andreopoulos B."/>
            <person name="Baker S."/>
            <person name="Barry K."/>
            <person name="Bills G."/>
            <person name="Bluhm B."/>
            <person name="Cannon C."/>
            <person name="Castanera R."/>
            <person name="Culley D."/>
            <person name="Daum C."/>
            <person name="Ezra D."/>
            <person name="Gonzalez J."/>
            <person name="Henrissat B."/>
            <person name="Kuo A."/>
            <person name="Liang C."/>
            <person name="Lipzen A."/>
            <person name="Lutzoni F."/>
            <person name="Magnuson J."/>
            <person name="Mondo S."/>
            <person name="Nolan M."/>
            <person name="Ohm R."/>
            <person name="Pangilinan J."/>
            <person name="Park H.-J."/>
            <person name="Ramirez L."/>
            <person name="Alfaro M."/>
            <person name="Sun H."/>
            <person name="Tritt A."/>
            <person name="Yoshinaga Y."/>
            <person name="Zwiers L.-H."/>
            <person name="Turgeon B."/>
            <person name="Goodwin S."/>
            <person name="Spatafora J."/>
            <person name="Crous P."/>
            <person name="Grigoriev I."/>
        </authorList>
    </citation>
    <scope>NUCLEOTIDE SEQUENCE</scope>
    <source>
        <strain evidence="5">CBS 113979</strain>
    </source>
</reference>
<evidence type="ECO:0000256" key="4">
    <source>
        <dbReference type="SAM" id="MobiDB-lite"/>
    </source>
</evidence>
<dbReference type="SUPFAM" id="SSF48452">
    <property type="entry name" value="TPR-like"/>
    <property type="match status" value="2"/>
</dbReference>
<feature type="compositionally biased region" description="Basic and acidic residues" evidence="4">
    <location>
        <begin position="952"/>
        <end position="965"/>
    </location>
</feature>
<feature type="repeat" description="TPR" evidence="3">
    <location>
        <begin position="791"/>
        <end position="824"/>
    </location>
</feature>
<feature type="compositionally biased region" description="Acidic residues" evidence="4">
    <location>
        <begin position="1052"/>
        <end position="1064"/>
    </location>
</feature>
<dbReference type="PROSITE" id="PS50293">
    <property type="entry name" value="TPR_REGION"/>
    <property type="match status" value="1"/>
</dbReference>
<dbReference type="AlphaFoldDB" id="A0A6G1GYU6"/>
<organism evidence="5 6">
    <name type="scientific">Aulographum hederae CBS 113979</name>
    <dbReference type="NCBI Taxonomy" id="1176131"/>
    <lineage>
        <taxon>Eukaryota</taxon>
        <taxon>Fungi</taxon>
        <taxon>Dikarya</taxon>
        <taxon>Ascomycota</taxon>
        <taxon>Pezizomycotina</taxon>
        <taxon>Dothideomycetes</taxon>
        <taxon>Pleosporomycetidae</taxon>
        <taxon>Aulographales</taxon>
        <taxon>Aulographaceae</taxon>
    </lineage>
</organism>
<dbReference type="PROSITE" id="PS50005">
    <property type="entry name" value="TPR"/>
    <property type="match status" value="1"/>
</dbReference>
<feature type="region of interest" description="Disordered" evidence="4">
    <location>
        <begin position="985"/>
        <end position="1169"/>
    </location>
</feature>
<dbReference type="Proteomes" id="UP000800041">
    <property type="component" value="Unassembled WGS sequence"/>
</dbReference>
<dbReference type="GO" id="GO:0000993">
    <property type="term" value="F:RNA polymerase II complex binding"/>
    <property type="evidence" value="ECO:0007669"/>
    <property type="project" value="TreeGrafter"/>
</dbReference>
<proteinExistence type="predicted"/>
<dbReference type="OrthoDB" id="343875at2759"/>
<evidence type="ECO:0000256" key="2">
    <source>
        <dbReference type="ARBA" id="ARBA00022803"/>
    </source>
</evidence>
<dbReference type="SMART" id="SM00028">
    <property type="entry name" value="TPR"/>
    <property type="match status" value="8"/>
</dbReference>
<dbReference type="Gene3D" id="1.25.40.10">
    <property type="entry name" value="Tetratricopeptide repeat domain"/>
    <property type="match status" value="4"/>
</dbReference>
<keyword evidence="6" id="KW-1185">Reference proteome</keyword>
<dbReference type="Pfam" id="PF13181">
    <property type="entry name" value="TPR_8"/>
    <property type="match status" value="1"/>
</dbReference>
<feature type="compositionally biased region" description="Basic residues" evidence="4">
    <location>
        <begin position="1033"/>
        <end position="1047"/>
    </location>
</feature>
<dbReference type="InterPro" id="IPR019734">
    <property type="entry name" value="TPR_rpt"/>
</dbReference>
<feature type="region of interest" description="Disordered" evidence="4">
    <location>
        <begin position="942"/>
        <end position="965"/>
    </location>
</feature>
<dbReference type="PANTHER" id="PTHR14027">
    <property type="entry name" value="RNA POLYMERASE-ASSOCIATED PROTEIN CTR9"/>
    <property type="match status" value="1"/>
</dbReference>
<evidence type="ECO:0000256" key="3">
    <source>
        <dbReference type="PROSITE-ProRule" id="PRU00339"/>
    </source>
</evidence>
<feature type="compositionally biased region" description="Basic and acidic residues" evidence="4">
    <location>
        <begin position="985"/>
        <end position="1021"/>
    </location>
</feature>
<dbReference type="GO" id="GO:0006355">
    <property type="term" value="P:regulation of DNA-templated transcription"/>
    <property type="evidence" value="ECO:0007669"/>
    <property type="project" value="InterPro"/>
</dbReference>
<keyword evidence="2 3" id="KW-0802">TPR repeat</keyword>
<dbReference type="InterPro" id="IPR011990">
    <property type="entry name" value="TPR-like_helical_dom_sf"/>
</dbReference>
<evidence type="ECO:0000256" key="1">
    <source>
        <dbReference type="ARBA" id="ARBA00022737"/>
    </source>
</evidence>
<dbReference type="GO" id="GO:0006368">
    <property type="term" value="P:transcription elongation by RNA polymerase II"/>
    <property type="evidence" value="ECO:0007669"/>
    <property type="project" value="TreeGrafter"/>
</dbReference>
<accession>A0A6G1GYU6</accession>
<dbReference type="SUPFAM" id="SSF81901">
    <property type="entry name" value="HCP-like"/>
    <property type="match status" value="1"/>
</dbReference>
<dbReference type="PANTHER" id="PTHR14027:SF2">
    <property type="entry name" value="RNA POLYMERASE-ASSOCIATED PROTEIN CTR9 HOMOLOG"/>
    <property type="match status" value="1"/>
</dbReference>
<gene>
    <name evidence="5" type="ORF">K402DRAFT_94448</name>
</gene>
<name>A0A6G1GYU6_9PEZI</name>
<dbReference type="InterPro" id="IPR031101">
    <property type="entry name" value="Ctr9"/>
</dbReference>
<evidence type="ECO:0000313" key="6">
    <source>
        <dbReference type="Proteomes" id="UP000800041"/>
    </source>
</evidence>
<protein>
    <submittedName>
        <fullName evidence="5">TPR-like protein</fullName>
    </submittedName>
</protein>
<evidence type="ECO:0000313" key="5">
    <source>
        <dbReference type="EMBL" id="KAF1985898.1"/>
    </source>
</evidence>
<feature type="compositionally biased region" description="Acidic residues" evidence="4">
    <location>
        <begin position="1126"/>
        <end position="1136"/>
    </location>
</feature>
<dbReference type="Pfam" id="PF13432">
    <property type="entry name" value="TPR_16"/>
    <property type="match status" value="3"/>
</dbReference>
<dbReference type="GO" id="GO:0016593">
    <property type="term" value="C:Cdc73/Paf1 complex"/>
    <property type="evidence" value="ECO:0007669"/>
    <property type="project" value="TreeGrafter"/>
</dbReference>
<keyword evidence="1" id="KW-0677">Repeat</keyword>
<sequence length="1169" mass="132028">MAAVNGHANGHINGFTEKMGGRFSHIPRTIDIPVQEGVEDEAVEVDLVDLIDDPTELCTLLENEHVDKNLWMTIAMAYAKQKKVDTAIEILNRSLGALTHGKSTEKLMIMSAICWMYLWKCREAPRLKQGSGMASDAKTKENYIHEATQIINEAARISPAYSPFFLNRGVLSLLRASQPLSAKGPQNKSEQTDVLIQGLKSFEDALRASANKNMMAMMGKARVQFALGKYPDALQTYQHVLERAPDIVDPDPRVGIGCCLWQLDHKDAAHSAWERAIEVNPDSAIAKTLLGLYHLQHSSQFPITDPRFVDSYKKGISDYITPAWKTSIMMPLPCVTLGSYFLTKGKWDQAEKLALRTIEMSDTNPVISDGWYLRARKEHYAGSKELALDYYQKSDAGRGGDEAGYLPAKFGIAQIKVLMGDLSDAKYRLEKLVQTAKIPEAMSLLGTLYAEEAFSAVEKEDRSTEAKKASSLLEAVRNSWRDPKKNARPDVIVLLNLARLYENDQPDKSFQCLQQVEKIQLDMIPESAKPVKEEDQDEAAFALKVKEMLPPQLLNNMGCFQYQHERYAEARELFQTSLKACVNIRDTDSTIDTDALVTTISFNLARTYEAEGMASEAKEVYDGLLQRHDDYLDANARLAYISLKEDPAGKGAAAIKELYKSASRNMEVMALYGWYLHKAKKRTANLAEDSEQRHYKRSLNDINKHDVYSLTAMGNIHLMVAREMRRDTDQDKDKRRKIYERSVEFFDKALSLDPKNAYAAQGIGIAIVEDRHRPQDAVQIFQKVREAIKDASVFLNLGHVYTELKQYARAIENYENALAKERSRDYQILSCLGRVWLMRGKQEKSLEAMKTSLDFTRSALAIAPEHAKIQVQFNVAFVQIQIAQLIYTLPDKERSLADVEAAASGLDEAIESFSAIAKSPAPPFPKNDIEQRANMGRNTMRKQLERAAQNQREYEDKNADRLAKAKEMREAEIRRREDEKRKIEEAKADERRKVAEERHRMQERDRELAEHRAEEERKAAEAEMTEDSDGNRVKRTKRKPAPRKRKQKGTEDTETEAGGSDDEGLVSGTPATGDEAVEREKPKKKKRKLERKSERKSKAQSKYKSSEMVVESDEDEVMVDAADTAVPDEDDAEIGEVNEGAGDEVPAAASQARKKANRIVDDDEDEDEE</sequence>
<dbReference type="EMBL" id="ML977159">
    <property type="protein sequence ID" value="KAF1985898.1"/>
    <property type="molecule type" value="Genomic_DNA"/>
</dbReference>